<dbReference type="InterPro" id="IPR036452">
    <property type="entry name" value="Ribo_hydro-like"/>
</dbReference>
<evidence type="ECO:0000259" key="4">
    <source>
        <dbReference type="Pfam" id="PF01156"/>
    </source>
</evidence>
<dbReference type="Pfam" id="PF01156">
    <property type="entry name" value="IU_nuc_hydro"/>
    <property type="match status" value="1"/>
</dbReference>
<accession>A0AAU7DLD1</accession>
<dbReference type="GO" id="GO:0005829">
    <property type="term" value="C:cytosol"/>
    <property type="evidence" value="ECO:0007669"/>
    <property type="project" value="TreeGrafter"/>
</dbReference>
<keyword evidence="3" id="KW-0732">Signal</keyword>
<dbReference type="PANTHER" id="PTHR12304">
    <property type="entry name" value="INOSINE-URIDINE PREFERRING NUCLEOSIDE HYDROLASE"/>
    <property type="match status" value="1"/>
</dbReference>
<evidence type="ECO:0000256" key="1">
    <source>
        <dbReference type="ARBA" id="ARBA00022801"/>
    </source>
</evidence>
<evidence type="ECO:0000313" key="5">
    <source>
        <dbReference type="EMBL" id="XBH18952.1"/>
    </source>
</evidence>
<dbReference type="PANTHER" id="PTHR12304:SF4">
    <property type="entry name" value="URIDINE NUCLEOSIDASE"/>
    <property type="match status" value="1"/>
</dbReference>
<dbReference type="GO" id="GO:0008477">
    <property type="term" value="F:purine nucleosidase activity"/>
    <property type="evidence" value="ECO:0007669"/>
    <property type="project" value="TreeGrafter"/>
</dbReference>
<dbReference type="GO" id="GO:0006152">
    <property type="term" value="P:purine nucleoside catabolic process"/>
    <property type="evidence" value="ECO:0007669"/>
    <property type="project" value="TreeGrafter"/>
</dbReference>
<proteinExistence type="predicted"/>
<name>A0AAU7DLD1_9BACT</name>
<feature type="domain" description="Inosine/uridine-preferring nucleoside hydrolase" evidence="4">
    <location>
        <begin position="40"/>
        <end position="317"/>
    </location>
</feature>
<dbReference type="SUPFAM" id="SSF53590">
    <property type="entry name" value="Nucleoside hydrolase"/>
    <property type="match status" value="1"/>
</dbReference>
<reference evidence="5" key="1">
    <citation type="submission" date="2023-03" db="EMBL/GenBank/DDBJ databases">
        <title>Edaphobacter sp.</title>
        <authorList>
            <person name="Huber K.J."/>
            <person name="Papendorf J."/>
            <person name="Pilke C."/>
            <person name="Bunk B."/>
            <person name="Sproeer C."/>
            <person name="Pester M."/>
        </authorList>
    </citation>
    <scope>NUCLEOTIDE SEQUENCE</scope>
    <source>
        <strain evidence="5">DSM 110680</strain>
    </source>
</reference>
<dbReference type="InterPro" id="IPR001910">
    <property type="entry name" value="Inosine/uridine_hydrolase_dom"/>
</dbReference>
<dbReference type="AlphaFoldDB" id="A0AAU7DLD1"/>
<keyword evidence="2" id="KW-0326">Glycosidase</keyword>
<sequence>MKIPRVLVVLCALLFAVFGSLAARAQASDADKAISTPQLVIIDTDIGDDIDDAFALALALKSPELRVLGVTTTFGNTEMRARLLDRYLKDVGRSDIPVFAGPPSKTDNLMTQAAYAKQTPEKKHQGGAEFILREAREHPGEITLIGIGPLFTVQAAIEHDPAAFKKLKRVVIMGGSIERGYGVDAQGMPNPPQPEWNILCDPAGAKALLASGVPVFMMPLDSTQVPLDAGKRDAIFAHGSPLTDQLTLLYHEWIGNTSNRSPTPTLFDPVAVTFTFRPDLCPTKPMHIEVDGKGLTTLGPGDPNARVCLQSDEKSFLDLLVKRITAD</sequence>
<organism evidence="5">
    <name type="scientific">Telmatobacter sp. DSM 110680</name>
    <dbReference type="NCBI Taxonomy" id="3036704"/>
    <lineage>
        <taxon>Bacteria</taxon>
        <taxon>Pseudomonadati</taxon>
        <taxon>Acidobacteriota</taxon>
        <taxon>Terriglobia</taxon>
        <taxon>Terriglobales</taxon>
        <taxon>Acidobacteriaceae</taxon>
        <taxon>Telmatobacter</taxon>
    </lineage>
</organism>
<protein>
    <submittedName>
        <fullName evidence="5">Nucleoside hydrolase</fullName>
    </submittedName>
</protein>
<dbReference type="InterPro" id="IPR023186">
    <property type="entry name" value="IUNH"/>
</dbReference>
<dbReference type="EMBL" id="CP121196">
    <property type="protein sequence ID" value="XBH18952.1"/>
    <property type="molecule type" value="Genomic_DNA"/>
</dbReference>
<dbReference type="RefSeq" id="WP_348264170.1">
    <property type="nucleotide sequence ID" value="NZ_CP121196.1"/>
</dbReference>
<feature type="chain" id="PRO_5043504242" evidence="3">
    <location>
        <begin position="23"/>
        <end position="327"/>
    </location>
</feature>
<gene>
    <name evidence="5" type="ORF">P8935_06450</name>
</gene>
<evidence type="ECO:0000256" key="3">
    <source>
        <dbReference type="SAM" id="SignalP"/>
    </source>
</evidence>
<keyword evidence="1 5" id="KW-0378">Hydrolase</keyword>
<evidence type="ECO:0000256" key="2">
    <source>
        <dbReference type="ARBA" id="ARBA00023295"/>
    </source>
</evidence>
<feature type="signal peptide" evidence="3">
    <location>
        <begin position="1"/>
        <end position="22"/>
    </location>
</feature>
<dbReference type="Gene3D" id="3.90.245.10">
    <property type="entry name" value="Ribonucleoside hydrolase-like"/>
    <property type="match status" value="1"/>
</dbReference>